<dbReference type="GO" id="GO:0006520">
    <property type="term" value="P:amino acid metabolic process"/>
    <property type="evidence" value="ECO:0007669"/>
    <property type="project" value="TreeGrafter"/>
</dbReference>
<dbReference type="InterPro" id="IPR015424">
    <property type="entry name" value="PyrdxlP-dep_Trfase"/>
</dbReference>
<dbReference type="InterPro" id="IPR004839">
    <property type="entry name" value="Aminotransferase_I/II_large"/>
</dbReference>
<dbReference type="EMBL" id="HBNS01011922">
    <property type="protein sequence ID" value="CAE4597190.1"/>
    <property type="molecule type" value="Transcribed_RNA"/>
</dbReference>
<feature type="domain" description="Aminotransferase class I/classII large" evidence="4">
    <location>
        <begin position="176"/>
        <end position="485"/>
    </location>
</feature>
<dbReference type="Gene3D" id="3.90.1150.10">
    <property type="entry name" value="Aspartate Aminotransferase, domain 1"/>
    <property type="match status" value="1"/>
</dbReference>
<accession>A0A7S4VGV3</accession>
<keyword evidence="2" id="KW-0663">Pyridoxal phosphate</keyword>
<dbReference type="CDD" id="cd00609">
    <property type="entry name" value="AAT_like"/>
    <property type="match status" value="1"/>
</dbReference>
<dbReference type="InterPro" id="IPR015421">
    <property type="entry name" value="PyrdxlP-dep_Trfase_major"/>
</dbReference>
<dbReference type="GO" id="GO:0008483">
    <property type="term" value="F:transaminase activity"/>
    <property type="evidence" value="ECO:0007669"/>
    <property type="project" value="TreeGrafter"/>
</dbReference>
<evidence type="ECO:0000256" key="3">
    <source>
        <dbReference type="SAM" id="MobiDB-lite"/>
    </source>
</evidence>
<dbReference type="InterPro" id="IPR050478">
    <property type="entry name" value="Ethylene_sulfur-biosynth"/>
</dbReference>
<organism evidence="5">
    <name type="scientific">Ditylum brightwellii</name>
    <dbReference type="NCBI Taxonomy" id="49249"/>
    <lineage>
        <taxon>Eukaryota</taxon>
        <taxon>Sar</taxon>
        <taxon>Stramenopiles</taxon>
        <taxon>Ochrophyta</taxon>
        <taxon>Bacillariophyta</taxon>
        <taxon>Mediophyceae</taxon>
        <taxon>Lithodesmiophycidae</taxon>
        <taxon>Lithodesmiales</taxon>
        <taxon>Lithodesmiaceae</taxon>
        <taxon>Ditylum</taxon>
    </lineage>
</organism>
<dbReference type="PROSITE" id="PS00105">
    <property type="entry name" value="AA_TRANSFER_CLASS_1"/>
    <property type="match status" value="1"/>
</dbReference>
<dbReference type="InterPro" id="IPR015422">
    <property type="entry name" value="PyrdxlP-dep_Trfase_small"/>
</dbReference>
<name>A0A7S4VGV3_9STRA</name>
<dbReference type="InterPro" id="IPR004838">
    <property type="entry name" value="NHTrfase_class1_PyrdxlP-BS"/>
</dbReference>
<feature type="region of interest" description="Disordered" evidence="3">
    <location>
        <begin position="148"/>
        <end position="167"/>
    </location>
</feature>
<dbReference type="Pfam" id="PF00155">
    <property type="entry name" value="Aminotran_1_2"/>
    <property type="match status" value="1"/>
</dbReference>
<evidence type="ECO:0000256" key="2">
    <source>
        <dbReference type="ARBA" id="ARBA00022898"/>
    </source>
</evidence>
<gene>
    <name evidence="5" type="ORF">DBRI00130_LOCUS9634</name>
</gene>
<dbReference type="AlphaFoldDB" id="A0A7S4VGV3"/>
<evidence type="ECO:0000259" key="4">
    <source>
        <dbReference type="Pfam" id="PF00155"/>
    </source>
</evidence>
<dbReference type="Gene3D" id="3.40.640.10">
    <property type="entry name" value="Type I PLP-dependent aspartate aminotransferase-like (Major domain)"/>
    <property type="match status" value="1"/>
</dbReference>
<comment type="similarity">
    <text evidence="1">Belongs to the class-I pyridoxal-phosphate-dependent aminotransferase family.</text>
</comment>
<protein>
    <recommendedName>
        <fullName evidence="4">Aminotransferase class I/classII large domain-containing protein</fullName>
    </recommendedName>
</protein>
<sequence>MLRDYSSILQLQSPTTLFFVSAIWFTWIQKRKQKRDVAAKKSCMNGSSVGLSSRTVLKPTVSYWNGFLLCLQNPCDAEANPEGHIALCLAENKLVQETLANRLMLPGTAQTAFSDEVVYSYNGFLGLPEARQAAAYFLARRFLLARGGGGDVRRQSSSSSELVEPDTTPETAAMMINPEHVSLGAGCASLLNNLFFTLAEKGDAVLIPAPYYAAFENDMQAVAGCVPYAVQMENPMNGPTTNDLNAAFEKATKEGLRVKMLLLTNPNDPLGVIYMPHVIYDAVFWARERQLHTVVDEIYALSVHHQVNNFRSVIHILENNLENDVHMLWGLSKDFGASGFRVGVLYTQNENLLAALANLNIFSGVSHPMQMITAELLKDDDFVDSFLLDARAQLNWSYTICTRKLEEMVIPYVPAEAGLFVYADFSSVLPEQTFDGEARFASFMQDVARVVMTPGQSQRDRKPGMFRICYTWVSPGVLEIAMERLSCVVAKIRRYHWDNLDSIILDDVAKGRILLGIRRTPSINLAELVNP</sequence>
<proteinExistence type="inferred from homology"/>
<reference evidence="5" key="1">
    <citation type="submission" date="2021-01" db="EMBL/GenBank/DDBJ databases">
        <authorList>
            <person name="Corre E."/>
            <person name="Pelletier E."/>
            <person name="Niang G."/>
            <person name="Scheremetjew M."/>
            <person name="Finn R."/>
            <person name="Kale V."/>
            <person name="Holt S."/>
            <person name="Cochrane G."/>
            <person name="Meng A."/>
            <person name="Brown T."/>
            <person name="Cohen L."/>
        </authorList>
    </citation>
    <scope>NUCLEOTIDE SEQUENCE</scope>
    <source>
        <strain evidence="5">GSO104</strain>
    </source>
</reference>
<dbReference type="PRINTS" id="PR00753">
    <property type="entry name" value="ACCSYNTHASE"/>
</dbReference>
<dbReference type="PANTHER" id="PTHR43795:SF39">
    <property type="entry name" value="AMINOTRANSFERASE CLASS I_CLASSII DOMAIN-CONTAINING PROTEIN"/>
    <property type="match status" value="1"/>
</dbReference>
<dbReference type="SUPFAM" id="SSF53383">
    <property type="entry name" value="PLP-dependent transferases"/>
    <property type="match status" value="1"/>
</dbReference>
<evidence type="ECO:0000256" key="1">
    <source>
        <dbReference type="ARBA" id="ARBA00007441"/>
    </source>
</evidence>
<dbReference type="PANTHER" id="PTHR43795">
    <property type="entry name" value="BIFUNCTIONAL ASPARTATE AMINOTRANSFERASE AND GLUTAMATE/ASPARTATE-PREPHENATE AMINOTRANSFERASE-RELATED"/>
    <property type="match status" value="1"/>
</dbReference>
<evidence type="ECO:0000313" key="5">
    <source>
        <dbReference type="EMBL" id="CAE4597190.1"/>
    </source>
</evidence>
<dbReference type="GO" id="GO:0030170">
    <property type="term" value="F:pyridoxal phosphate binding"/>
    <property type="evidence" value="ECO:0007669"/>
    <property type="project" value="InterPro"/>
</dbReference>